<proteinExistence type="predicted"/>
<sequence length="175" mass="20331">MKYLLRFSINLLLFNNFQLIQMCEEYNKTYNPPSNKKFPFGDENEMNSDVTLNDTNTIVCYDKKEYVPEYGRCPFPPADPNDIIQSNPYVLCPNFPEIPGQMVIHEEDTSSSPNALCQNCDVQLTPDGNAVNLKCYSCYDLANEQYWANLTEQELIYTTYYVEISNYTSLKKIQF</sequence>
<comment type="caution">
    <text evidence="2">The sequence shown here is derived from an EMBL/GenBank/DDBJ whole genome shotgun (WGS) entry which is preliminary data.</text>
</comment>
<organism evidence="2 3">
    <name type="scientific">Hypothenemus hampei</name>
    <name type="common">Coffee berry borer</name>
    <dbReference type="NCBI Taxonomy" id="57062"/>
    <lineage>
        <taxon>Eukaryota</taxon>
        <taxon>Metazoa</taxon>
        <taxon>Ecdysozoa</taxon>
        <taxon>Arthropoda</taxon>
        <taxon>Hexapoda</taxon>
        <taxon>Insecta</taxon>
        <taxon>Pterygota</taxon>
        <taxon>Neoptera</taxon>
        <taxon>Endopterygota</taxon>
        <taxon>Coleoptera</taxon>
        <taxon>Polyphaga</taxon>
        <taxon>Cucujiformia</taxon>
        <taxon>Curculionidae</taxon>
        <taxon>Scolytinae</taxon>
        <taxon>Hypothenemus</taxon>
    </lineage>
</organism>
<feature type="signal peptide" evidence="1">
    <location>
        <begin position="1"/>
        <end position="22"/>
    </location>
</feature>
<dbReference type="Proteomes" id="UP001566132">
    <property type="component" value="Unassembled WGS sequence"/>
</dbReference>
<keyword evidence="1" id="KW-0732">Signal</keyword>
<protein>
    <submittedName>
        <fullName evidence="2">Uncharacterized protein</fullName>
    </submittedName>
</protein>
<evidence type="ECO:0000256" key="1">
    <source>
        <dbReference type="SAM" id="SignalP"/>
    </source>
</evidence>
<accession>A0ABD1FC02</accession>
<gene>
    <name evidence="2" type="ORF">ABEB36_000496</name>
</gene>
<evidence type="ECO:0000313" key="2">
    <source>
        <dbReference type="EMBL" id="KAL1516602.1"/>
    </source>
</evidence>
<dbReference type="EMBL" id="JBDJPC010000001">
    <property type="protein sequence ID" value="KAL1516602.1"/>
    <property type="molecule type" value="Genomic_DNA"/>
</dbReference>
<keyword evidence="3" id="KW-1185">Reference proteome</keyword>
<name>A0ABD1FC02_HYPHA</name>
<reference evidence="2 3" key="1">
    <citation type="submission" date="2024-05" db="EMBL/GenBank/DDBJ databases">
        <title>Genetic variation in Jamaican populations of the coffee berry borer (Hypothenemus hampei).</title>
        <authorList>
            <person name="Errbii M."/>
            <person name="Myrie A."/>
        </authorList>
    </citation>
    <scope>NUCLEOTIDE SEQUENCE [LARGE SCALE GENOMIC DNA]</scope>
    <source>
        <strain evidence="2">JA-Hopewell-2020-01-JO</strain>
        <tissue evidence="2">Whole body</tissue>
    </source>
</reference>
<feature type="chain" id="PRO_5044836882" evidence="1">
    <location>
        <begin position="23"/>
        <end position="175"/>
    </location>
</feature>
<evidence type="ECO:0000313" key="3">
    <source>
        <dbReference type="Proteomes" id="UP001566132"/>
    </source>
</evidence>
<dbReference type="AlphaFoldDB" id="A0ABD1FC02"/>